<protein>
    <submittedName>
        <fullName evidence="1">Uncharacterized protein</fullName>
    </submittedName>
</protein>
<evidence type="ECO:0000313" key="2">
    <source>
        <dbReference type="Proteomes" id="UP000235145"/>
    </source>
</evidence>
<organism evidence="1 2">
    <name type="scientific">Lactuca sativa</name>
    <name type="common">Garden lettuce</name>
    <dbReference type="NCBI Taxonomy" id="4236"/>
    <lineage>
        <taxon>Eukaryota</taxon>
        <taxon>Viridiplantae</taxon>
        <taxon>Streptophyta</taxon>
        <taxon>Embryophyta</taxon>
        <taxon>Tracheophyta</taxon>
        <taxon>Spermatophyta</taxon>
        <taxon>Magnoliopsida</taxon>
        <taxon>eudicotyledons</taxon>
        <taxon>Gunneridae</taxon>
        <taxon>Pentapetalae</taxon>
        <taxon>asterids</taxon>
        <taxon>campanulids</taxon>
        <taxon>Asterales</taxon>
        <taxon>Asteraceae</taxon>
        <taxon>Cichorioideae</taxon>
        <taxon>Cichorieae</taxon>
        <taxon>Lactucinae</taxon>
        <taxon>Lactuca</taxon>
    </lineage>
</organism>
<evidence type="ECO:0000313" key="1">
    <source>
        <dbReference type="EMBL" id="KAJ0204454.1"/>
    </source>
</evidence>
<dbReference type="Proteomes" id="UP000235145">
    <property type="component" value="Unassembled WGS sequence"/>
</dbReference>
<gene>
    <name evidence="1" type="ORF">LSAT_V11C500297340</name>
</gene>
<reference evidence="1 2" key="1">
    <citation type="journal article" date="2017" name="Nat. Commun.">
        <title>Genome assembly with in vitro proximity ligation data and whole-genome triplication in lettuce.</title>
        <authorList>
            <person name="Reyes-Chin-Wo S."/>
            <person name="Wang Z."/>
            <person name="Yang X."/>
            <person name="Kozik A."/>
            <person name="Arikit S."/>
            <person name="Song C."/>
            <person name="Xia L."/>
            <person name="Froenicke L."/>
            <person name="Lavelle D.O."/>
            <person name="Truco M.J."/>
            <person name="Xia R."/>
            <person name="Zhu S."/>
            <person name="Xu C."/>
            <person name="Xu H."/>
            <person name="Xu X."/>
            <person name="Cox K."/>
            <person name="Korf I."/>
            <person name="Meyers B.C."/>
            <person name="Michelmore R.W."/>
        </authorList>
    </citation>
    <scope>NUCLEOTIDE SEQUENCE [LARGE SCALE GENOMIC DNA]</scope>
    <source>
        <strain evidence="2">cv. Salinas</strain>
        <tissue evidence="1">Seedlings</tissue>
    </source>
</reference>
<proteinExistence type="predicted"/>
<accession>A0A9R1XBK4</accession>
<keyword evidence="2" id="KW-1185">Reference proteome</keyword>
<dbReference type="EMBL" id="NBSK02000005">
    <property type="protein sequence ID" value="KAJ0204454.1"/>
    <property type="molecule type" value="Genomic_DNA"/>
</dbReference>
<sequence>MKELHLECIFPDFLYKNCLNLWHNHLNPDIKKECLDPARGISPHGKLQVICMYLCMYVCMSDSTCMGNMRSSNNAPRTEPTPSCR</sequence>
<comment type="caution">
    <text evidence="1">The sequence shown here is derived from an EMBL/GenBank/DDBJ whole genome shotgun (WGS) entry which is preliminary data.</text>
</comment>
<dbReference type="AlphaFoldDB" id="A0A9R1XBK4"/>
<name>A0A9R1XBK4_LACSA</name>